<dbReference type="Proteomes" id="UP000038010">
    <property type="component" value="Unassembled WGS sequence"/>
</dbReference>
<dbReference type="PANTHER" id="PTHR36183:SF2">
    <property type="entry name" value="BETA-GLUCURONIDASE C-TERMINAL DOMAIN-CONTAINING PROTEIN"/>
    <property type="match status" value="1"/>
</dbReference>
<feature type="domain" description="Beta-glucuronidase C-terminal" evidence="2">
    <location>
        <begin position="396"/>
        <end position="507"/>
    </location>
</feature>
<comment type="caution">
    <text evidence="3">The sequence shown here is derived from an EMBL/GenBank/DDBJ whole genome shotgun (WGS) entry which is preliminary data.</text>
</comment>
<evidence type="ECO:0000313" key="3">
    <source>
        <dbReference type="EMBL" id="KPI35447.1"/>
    </source>
</evidence>
<evidence type="ECO:0000313" key="4">
    <source>
        <dbReference type="Proteomes" id="UP000038010"/>
    </source>
</evidence>
<gene>
    <name evidence="3" type="ORF">AB675_11660</name>
</gene>
<evidence type="ECO:0000256" key="1">
    <source>
        <dbReference type="SAM" id="SignalP"/>
    </source>
</evidence>
<dbReference type="Pfam" id="PF16862">
    <property type="entry name" value="Glyco_hydro_79C"/>
    <property type="match status" value="1"/>
</dbReference>
<dbReference type="VEuPathDB" id="FungiDB:AB675_11660"/>
<dbReference type="InterPro" id="IPR017853">
    <property type="entry name" value="GH"/>
</dbReference>
<dbReference type="Gene3D" id="3.20.20.80">
    <property type="entry name" value="Glycosidases"/>
    <property type="match status" value="1"/>
</dbReference>
<dbReference type="InterPro" id="IPR052974">
    <property type="entry name" value="GH79_Enzymes"/>
</dbReference>
<feature type="chain" id="PRO_5005872958" evidence="1">
    <location>
        <begin position="20"/>
        <end position="512"/>
    </location>
</feature>
<name>A0A0N1H3K5_9EURO</name>
<dbReference type="PANTHER" id="PTHR36183">
    <property type="entry name" value="BETA-GLUCURONIDASE"/>
    <property type="match status" value="1"/>
</dbReference>
<dbReference type="InterPro" id="IPR031728">
    <property type="entry name" value="GlcAase_C"/>
</dbReference>
<organism evidence="3 4">
    <name type="scientific">Cyphellophora attinorum</name>
    <dbReference type="NCBI Taxonomy" id="1664694"/>
    <lineage>
        <taxon>Eukaryota</taxon>
        <taxon>Fungi</taxon>
        <taxon>Dikarya</taxon>
        <taxon>Ascomycota</taxon>
        <taxon>Pezizomycotina</taxon>
        <taxon>Eurotiomycetes</taxon>
        <taxon>Chaetothyriomycetidae</taxon>
        <taxon>Chaetothyriales</taxon>
        <taxon>Cyphellophoraceae</taxon>
        <taxon>Cyphellophora</taxon>
    </lineage>
</organism>
<dbReference type="EMBL" id="LFJN01000040">
    <property type="protein sequence ID" value="KPI35447.1"/>
    <property type="molecule type" value="Genomic_DNA"/>
</dbReference>
<protein>
    <submittedName>
        <fullName evidence="3">Beta-glucuronidase</fullName>
    </submittedName>
</protein>
<evidence type="ECO:0000259" key="2">
    <source>
        <dbReference type="Pfam" id="PF16862"/>
    </source>
</evidence>
<keyword evidence="4" id="KW-1185">Reference proteome</keyword>
<proteinExistence type="predicted"/>
<accession>A0A0N1H3K5</accession>
<feature type="signal peptide" evidence="1">
    <location>
        <begin position="1"/>
        <end position="19"/>
    </location>
</feature>
<dbReference type="GeneID" id="28732408"/>
<sequence length="512" mass="55323">MTQLLSAVLLACSLQLARAATPIQLSISPPSNASAPIRKSFVSFSIEFSSFPDFAGNNSHPNNFSYNLLNNLDGLQGSKPIIRVGGNTQDYATVNASQEAALIGSYDFNKSKDYPTTISIGPAYFESYNTWPGYEYIHGLNMGKNGTIGYQTLVQSIPLICKALPVDKLATSPTTELERICYVAEYIEKTRLIRDTVKLNCPEVIESGKLRYYSPSFAGTSNSLNIIKTFQVGLDEDGGIAFIDSHNYMGGATQPGVTLQKTLMNHTAVVLNVNKHLNESTLLKSLAGIDLPYLLGETNSLYNQGAPALSNSFGAALWGVDFNLYCAATGIARVHMHQGNNYRYAAWQPVDTANETIGTKAPYYGNVMVASFLGNLTAGNVSVANIDLGNTIYESAYAAYVDDRLERIALIHMQEYNYTVGGPNAGRQKAAFTLRLPVNSGVSAVDVSRLIANGSNAITGVTFGGVSYNYELNVGRPVKLANTTAVETIKPEDGSIEIDLPWSSAVILQLKY</sequence>
<reference evidence="3 4" key="1">
    <citation type="submission" date="2015-06" db="EMBL/GenBank/DDBJ databases">
        <title>Draft genome of the ant-associated black yeast Phialophora attae CBS 131958.</title>
        <authorList>
            <person name="Moreno L.F."/>
            <person name="Stielow B.J."/>
            <person name="de Hoog S."/>
            <person name="Vicente V.A."/>
            <person name="Weiss V.A."/>
            <person name="de Vries M."/>
            <person name="Cruz L.M."/>
            <person name="Souza E.M."/>
        </authorList>
    </citation>
    <scope>NUCLEOTIDE SEQUENCE [LARGE SCALE GENOMIC DNA]</scope>
    <source>
        <strain evidence="3 4">CBS 131958</strain>
    </source>
</reference>
<dbReference type="RefSeq" id="XP_017995410.1">
    <property type="nucleotide sequence ID" value="XM_018140527.1"/>
</dbReference>
<dbReference type="OrthoDB" id="2796951at2759"/>
<dbReference type="SUPFAM" id="SSF51445">
    <property type="entry name" value="(Trans)glycosidases"/>
    <property type="match status" value="1"/>
</dbReference>
<keyword evidence="1" id="KW-0732">Signal</keyword>
<dbReference type="AlphaFoldDB" id="A0A0N1H3K5"/>